<dbReference type="PROSITE" id="PS00018">
    <property type="entry name" value="EF_HAND_1"/>
    <property type="match status" value="1"/>
</dbReference>
<name>A0A7Z0IJE9_9MICO</name>
<organism evidence="2 3">
    <name type="scientific">Spelaeicoccus albus</name>
    <dbReference type="NCBI Taxonomy" id="1280376"/>
    <lineage>
        <taxon>Bacteria</taxon>
        <taxon>Bacillati</taxon>
        <taxon>Actinomycetota</taxon>
        <taxon>Actinomycetes</taxon>
        <taxon>Micrococcales</taxon>
        <taxon>Brevibacteriaceae</taxon>
        <taxon>Spelaeicoccus</taxon>
    </lineage>
</organism>
<dbReference type="RefSeq" id="WP_179429579.1">
    <property type="nucleotide sequence ID" value="NZ_JACBZP010000001.1"/>
</dbReference>
<evidence type="ECO:0000256" key="1">
    <source>
        <dbReference type="SAM" id="Phobius"/>
    </source>
</evidence>
<dbReference type="AlphaFoldDB" id="A0A7Z0IJE9"/>
<sequence>MTNRQLVARGRVAPVIAIAALLLVLVTFVPAGGTVRPGAPSSEAAGIAAVLQKKRLYVGPGVADALGKKPLDRAADKARGLDYPVYIIAVKDDDADNSVDSTDLLDSIHSALGRKGLYILVPAGGLVNFDVYDVKQFEQIYEQAKNWRAQTPSGTPAATSLNTFLNFLAHPKKAPSDDAGQVVVPPSSIDTDAGIGVGGIIGYGSLALIAVIAAVAALIVRGRRRKYRMPRRILTAVRNSQRSDLRKELSDDTLGISARLQQLHVTSLTANAADRVRHGLDAYDLAGRIVDDDNSGAVDLAGAMVLLRVAERDLFAVDSGGKSAGRGPRAFSSVNPLHGEATTTAKITTSGGATIEVPATKDEAADLKAGRTPAWLNDGDAPYFTRQSVWASTLFGATGADLVDTVTKEIATRGSL</sequence>
<reference evidence="2 3" key="1">
    <citation type="submission" date="2020-07" db="EMBL/GenBank/DDBJ databases">
        <title>Sequencing the genomes of 1000 actinobacteria strains.</title>
        <authorList>
            <person name="Klenk H.-P."/>
        </authorList>
    </citation>
    <scope>NUCLEOTIDE SEQUENCE [LARGE SCALE GENOMIC DNA]</scope>
    <source>
        <strain evidence="2 3">DSM 26341</strain>
    </source>
</reference>
<feature type="transmembrane region" description="Helical" evidence="1">
    <location>
        <begin position="195"/>
        <end position="220"/>
    </location>
</feature>
<protein>
    <submittedName>
        <fullName evidence="2">Uncharacterized protein</fullName>
    </submittedName>
</protein>
<keyword evidence="1" id="KW-1133">Transmembrane helix</keyword>
<dbReference type="Proteomes" id="UP000539111">
    <property type="component" value="Unassembled WGS sequence"/>
</dbReference>
<evidence type="ECO:0000313" key="3">
    <source>
        <dbReference type="Proteomes" id="UP000539111"/>
    </source>
</evidence>
<proteinExistence type="predicted"/>
<dbReference type="InterPro" id="IPR018247">
    <property type="entry name" value="EF_Hand_1_Ca_BS"/>
</dbReference>
<comment type="caution">
    <text evidence="2">The sequence shown here is derived from an EMBL/GenBank/DDBJ whole genome shotgun (WGS) entry which is preliminary data.</text>
</comment>
<keyword evidence="3" id="KW-1185">Reference proteome</keyword>
<evidence type="ECO:0000313" key="2">
    <source>
        <dbReference type="EMBL" id="NYI69337.1"/>
    </source>
</evidence>
<accession>A0A7Z0IJE9</accession>
<gene>
    <name evidence="2" type="ORF">BJY26_003643</name>
</gene>
<dbReference type="EMBL" id="JACBZP010000001">
    <property type="protein sequence ID" value="NYI69337.1"/>
    <property type="molecule type" value="Genomic_DNA"/>
</dbReference>
<keyword evidence="1" id="KW-0812">Transmembrane</keyword>
<keyword evidence="1" id="KW-0472">Membrane</keyword>